<keyword evidence="7" id="KW-1185">Reference proteome</keyword>
<evidence type="ECO:0000256" key="1">
    <source>
        <dbReference type="ARBA" id="ARBA00005417"/>
    </source>
</evidence>
<evidence type="ECO:0000256" key="3">
    <source>
        <dbReference type="ARBA" id="ARBA00022741"/>
    </source>
</evidence>
<feature type="domain" description="ABC transporter" evidence="5">
    <location>
        <begin position="8"/>
        <end position="234"/>
    </location>
</feature>
<organism evidence="6 7">
    <name type="scientific">Pseudovibrio japonicus</name>
    <dbReference type="NCBI Taxonomy" id="366534"/>
    <lineage>
        <taxon>Bacteria</taxon>
        <taxon>Pseudomonadati</taxon>
        <taxon>Pseudomonadota</taxon>
        <taxon>Alphaproteobacteria</taxon>
        <taxon>Hyphomicrobiales</taxon>
        <taxon>Stappiaceae</taxon>
        <taxon>Pseudovibrio</taxon>
    </lineage>
</organism>
<dbReference type="PANTHER" id="PTHR43553:SF24">
    <property type="entry name" value="ENERGY-COUPLING FACTOR TRANSPORTER ATP-BINDING PROTEIN ECFA1"/>
    <property type="match status" value="1"/>
</dbReference>
<evidence type="ECO:0000256" key="4">
    <source>
        <dbReference type="ARBA" id="ARBA00022840"/>
    </source>
</evidence>
<name>A0ABQ3EFM7_9HYPH</name>
<protein>
    <submittedName>
        <fullName evidence="6">Cobalt ABC transporter</fullName>
    </submittedName>
</protein>
<dbReference type="InterPro" id="IPR027417">
    <property type="entry name" value="P-loop_NTPase"/>
</dbReference>
<sequence length="243" mass="26248">MNDTSKSISFDHVSIERGGATIISDVSVALPDQRVGIIGRNGSGKSTLVRSLNGLLPISAGSLVVHGVSSGEGAKKLARVTGFVFQNPDHQLIFPTALEELSFGLRQLGVGKADAKAQGLALLKEHGIAELAERPVHELSEGQKQLICILAVLIMEPKLVVLDEPFSSLDLRTRAALRRKLEKLDQQIIFVSHELDALSDYDKVLWIEDGRVKQLGAPVDVLAAYEEHELSGAHLHFEGVARA</sequence>
<dbReference type="RefSeq" id="WP_189437475.1">
    <property type="nucleotide sequence ID" value="NZ_BMXE01000005.1"/>
</dbReference>
<dbReference type="Gene3D" id="3.40.50.300">
    <property type="entry name" value="P-loop containing nucleotide triphosphate hydrolases"/>
    <property type="match status" value="1"/>
</dbReference>
<dbReference type="PROSITE" id="PS50893">
    <property type="entry name" value="ABC_TRANSPORTER_2"/>
    <property type="match status" value="1"/>
</dbReference>
<dbReference type="SUPFAM" id="SSF52540">
    <property type="entry name" value="P-loop containing nucleoside triphosphate hydrolases"/>
    <property type="match status" value="1"/>
</dbReference>
<evidence type="ECO:0000259" key="5">
    <source>
        <dbReference type="PROSITE" id="PS50893"/>
    </source>
</evidence>
<evidence type="ECO:0000313" key="6">
    <source>
        <dbReference type="EMBL" id="GHB37428.1"/>
    </source>
</evidence>
<dbReference type="InterPro" id="IPR050095">
    <property type="entry name" value="ECF_ABC_transporter_ATP-bd"/>
</dbReference>
<gene>
    <name evidence="6" type="ORF">GCM10007094_28440</name>
</gene>
<keyword evidence="4" id="KW-0067">ATP-binding</keyword>
<keyword evidence="2" id="KW-0813">Transport</keyword>
<keyword evidence="3" id="KW-0547">Nucleotide-binding</keyword>
<dbReference type="EMBL" id="BMXE01000005">
    <property type="protein sequence ID" value="GHB37428.1"/>
    <property type="molecule type" value="Genomic_DNA"/>
</dbReference>
<dbReference type="Pfam" id="PF00005">
    <property type="entry name" value="ABC_tran"/>
    <property type="match status" value="1"/>
</dbReference>
<dbReference type="InterPro" id="IPR003439">
    <property type="entry name" value="ABC_transporter-like_ATP-bd"/>
</dbReference>
<accession>A0ABQ3EFM7</accession>
<comment type="similarity">
    <text evidence="1">Belongs to the ABC transporter superfamily.</text>
</comment>
<dbReference type="CDD" id="cd03225">
    <property type="entry name" value="ABC_cobalt_CbiO_domain1"/>
    <property type="match status" value="1"/>
</dbReference>
<evidence type="ECO:0000313" key="7">
    <source>
        <dbReference type="Proteomes" id="UP000637980"/>
    </source>
</evidence>
<comment type="caution">
    <text evidence="6">The sequence shown here is derived from an EMBL/GenBank/DDBJ whole genome shotgun (WGS) entry which is preliminary data.</text>
</comment>
<proteinExistence type="inferred from homology"/>
<dbReference type="InterPro" id="IPR003593">
    <property type="entry name" value="AAA+_ATPase"/>
</dbReference>
<dbReference type="InterPro" id="IPR015856">
    <property type="entry name" value="ABC_transpr_CbiO/EcfA_su"/>
</dbReference>
<dbReference type="Proteomes" id="UP000637980">
    <property type="component" value="Unassembled WGS sequence"/>
</dbReference>
<dbReference type="SMART" id="SM00382">
    <property type="entry name" value="AAA"/>
    <property type="match status" value="1"/>
</dbReference>
<reference evidence="7" key="1">
    <citation type="journal article" date="2019" name="Int. J. Syst. Evol. Microbiol.">
        <title>The Global Catalogue of Microorganisms (GCM) 10K type strain sequencing project: providing services to taxonomists for standard genome sequencing and annotation.</title>
        <authorList>
            <consortium name="The Broad Institute Genomics Platform"/>
            <consortium name="The Broad Institute Genome Sequencing Center for Infectious Disease"/>
            <person name="Wu L."/>
            <person name="Ma J."/>
        </authorList>
    </citation>
    <scope>NUCLEOTIDE SEQUENCE [LARGE SCALE GENOMIC DNA]</scope>
    <source>
        <strain evidence="7">KCTC 12861</strain>
    </source>
</reference>
<evidence type="ECO:0000256" key="2">
    <source>
        <dbReference type="ARBA" id="ARBA00022448"/>
    </source>
</evidence>
<dbReference type="PANTHER" id="PTHR43553">
    <property type="entry name" value="HEAVY METAL TRANSPORTER"/>
    <property type="match status" value="1"/>
</dbReference>